<protein>
    <recommendedName>
        <fullName evidence="2">Ubiquitin-like domain-containing protein</fullName>
    </recommendedName>
</protein>
<evidence type="ECO:0000256" key="1">
    <source>
        <dbReference type="SAM" id="MobiDB-lite"/>
    </source>
</evidence>
<dbReference type="EMBL" id="AZHD01000004">
    <property type="protein sequence ID" value="OAA64514.1"/>
    <property type="molecule type" value="Genomic_DNA"/>
</dbReference>
<feature type="compositionally biased region" description="Basic residues" evidence="1">
    <location>
        <begin position="72"/>
        <end position="91"/>
    </location>
</feature>
<dbReference type="Pfam" id="PF22893">
    <property type="entry name" value="ULD_2"/>
    <property type="match status" value="1"/>
</dbReference>
<accession>A0A167X4D6</accession>
<sequence>MSHTRTSITTDHRSTGSSQSRSLDDDEETSSHSNDDDYSSSQDNESLTWGDDYGEVEPSDSASASADYPPHGHQRKVPLRNASRRHTRPQRRQSFGYRTIPAPQATMSAEPSEDYAASYGGRASYVPQNANAFYGHPGGQLQQQQHYPQSYVGYMGPPYAGRGGQMVHYNGHQNPFTPMGNGAGANYFGEGRPPYDSMVPYQQNFFGGGPGYAAPVPQYMYANPPPPPPTEAPAPAATPAPPAEKKPDPEMERIKQQLELLQAEKQAKEEEIKRKKIEDQIRQAAELEMERRLERVRKEQELQKKELEKAKLDAERAARERMEAERKADEEKRRQQAEVLARIEHEARVKVEAERRAEEERKKREAEIAAAAEAALKARMEAAEAAAKAKAAADFKAEIEAKEAAERKVKEELEWRKKLEEEAKLKAEIEARAKVEAEKKKEEEAKIAEEEKKKADKAMRDRILEEAKVKLEEAAKKKEKAPIKFKDAVGRKFSFPYHLCQTWQGMEELIKQAFVQVEAIGPHVQEGHYDLIGPNGEIILPSIWEKVVEPDWSITMHMWPMDKTPPLRNPPPGMPGGPIPIGGRHHMHPGVGRGFPMPPMRPNAVPPGVGPPRPQVWGMPPQMMRPGAPMPRSMGPANVVNGDPMPRHDRKKGSSSKSAGAGFLAFMGGKAAKPSKKYVFQ</sequence>
<comment type="caution">
    <text evidence="3">The sequence shown here is derived from an EMBL/GenBank/DDBJ whole genome shotgun (WGS) entry which is preliminary data.</text>
</comment>
<evidence type="ECO:0000259" key="2">
    <source>
        <dbReference type="Pfam" id="PF22893"/>
    </source>
</evidence>
<feature type="domain" description="Ubiquitin-like" evidence="2">
    <location>
        <begin position="479"/>
        <end position="561"/>
    </location>
</feature>
<feature type="region of interest" description="Disordered" evidence="1">
    <location>
        <begin position="1"/>
        <end position="109"/>
    </location>
</feature>
<feature type="region of interest" description="Disordered" evidence="1">
    <location>
        <begin position="634"/>
        <end position="661"/>
    </location>
</feature>
<dbReference type="Proteomes" id="UP000076874">
    <property type="component" value="Unassembled WGS sequence"/>
</dbReference>
<dbReference type="PANTHER" id="PTHR45725:SF1">
    <property type="entry name" value="DISHEVELLED ASSOCIATED ACTIVATOR OF MORPHOGENESIS, ISOFORM D"/>
    <property type="match status" value="1"/>
</dbReference>
<evidence type="ECO:0000313" key="3">
    <source>
        <dbReference type="EMBL" id="OAA64514.1"/>
    </source>
</evidence>
<feature type="region of interest" description="Disordered" evidence="1">
    <location>
        <begin position="297"/>
        <end position="333"/>
    </location>
</feature>
<dbReference type="OrthoDB" id="3045089at2759"/>
<feature type="compositionally biased region" description="Pro residues" evidence="1">
    <location>
        <begin position="223"/>
        <end position="242"/>
    </location>
</feature>
<evidence type="ECO:0000313" key="4">
    <source>
        <dbReference type="Proteomes" id="UP000076874"/>
    </source>
</evidence>
<keyword evidence="4" id="KW-1185">Reference proteome</keyword>
<reference evidence="3 4" key="1">
    <citation type="journal article" date="2016" name="Genome Biol. Evol.">
        <title>Divergent and convergent evolution of fungal pathogenicity.</title>
        <authorList>
            <person name="Shang Y."/>
            <person name="Xiao G."/>
            <person name="Zheng P."/>
            <person name="Cen K."/>
            <person name="Zhan S."/>
            <person name="Wang C."/>
        </authorList>
    </citation>
    <scope>NUCLEOTIDE SEQUENCE [LARGE SCALE GENOMIC DNA]</scope>
    <source>
        <strain evidence="3 4">RCEF 264</strain>
    </source>
</reference>
<dbReference type="STRING" id="1081102.A0A167X4D6"/>
<dbReference type="InterPro" id="IPR054464">
    <property type="entry name" value="ULD_fung"/>
</dbReference>
<organism evidence="3 4">
    <name type="scientific">Niveomyces insectorum RCEF 264</name>
    <dbReference type="NCBI Taxonomy" id="1081102"/>
    <lineage>
        <taxon>Eukaryota</taxon>
        <taxon>Fungi</taxon>
        <taxon>Dikarya</taxon>
        <taxon>Ascomycota</taxon>
        <taxon>Pezizomycotina</taxon>
        <taxon>Sordariomycetes</taxon>
        <taxon>Hypocreomycetidae</taxon>
        <taxon>Hypocreales</taxon>
        <taxon>Cordycipitaceae</taxon>
        <taxon>Niveomyces</taxon>
    </lineage>
</organism>
<feature type="region of interest" description="Disordered" evidence="1">
    <location>
        <begin position="222"/>
        <end position="250"/>
    </location>
</feature>
<dbReference type="InterPro" id="IPR051425">
    <property type="entry name" value="Formin_Homology"/>
</dbReference>
<name>A0A167X4D6_9HYPO</name>
<proteinExistence type="predicted"/>
<gene>
    <name evidence="3" type="ORF">SPI_03161</name>
</gene>
<feature type="compositionally biased region" description="Polar residues" evidence="1">
    <location>
        <begin position="1"/>
        <end position="21"/>
    </location>
</feature>
<dbReference type="PANTHER" id="PTHR45725">
    <property type="entry name" value="FORMIN HOMOLOGY 2 FAMILY MEMBER"/>
    <property type="match status" value="1"/>
</dbReference>
<dbReference type="AlphaFoldDB" id="A0A167X4D6"/>
<dbReference type="CDD" id="cd06503">
    <property type="entry name" value="ATP-synt_Fo_b"/>
    <property type="match status" value="1"/>
</dbReference>